<feature type="compositionally biased region" description="Low complexity" evidence="1">
    <location>
        <begin position="213"/>
        <end position="224"/>
    </location>
</feature>
<dbReference type="Proteomes" id="UP001177744">
    <property type="component" value="Unassembled WGS sequence"/>
</dbReference>
<dbReference type="InterPro" id="IPR050169">
    <property type="entry name" value="Krueppel_C2H2_ZnF"/>
</dbReference>
<dbReference type="CDD" id="cd07765">
    <property type="entry name" value="KRAB_A-box"/>
    <property type="match status" value="1"/>
</dbReference>
<dbReference type="Gene3D" id="6.10.140.140">
    <property type="match status" value="1"/>
</dbReference>
<dbReference type="InterPro" id="IPR001909">
    <property type="entry name" value="KRAB"/>
</dbReference>
<dbReference type="EMBL" id="JAULJE010000021">
    <property type="protein sequence ID" value="KAK1329828.1"/>
    <property type="molecule type" value="Genomic_DNA"/>
</dbReference>
<organism evidence="3 4">
    <name type="scientific">Cnephaeus nilssonii</name>
    <name type="common">Northern bat</name>
    <name type="synonym">Eptesicus nilssonii</name>
    <dbReference type="NCBI Taxonomy" id="3371016"/>
    <lineage>
        <taxon>Eukaryota</taxon>
        <taxon>Metazoa</taxon>
        <taxon>Chordata</taxon>
        <taxon>Craniata</taxon>
        <taxon>Vertebrata</taxon>
        <taxon>Euteleostomi</taxon>
        <taxon>Mammalia</taxon>
        <taxon>Eutheria</taxon>
        <taxon>Laurasiatheria</taxon>
        <taxon>Chiroptera</taxon>
        <taxon>Yangochiroptera</taxon>
        <taxon>Vespertilionidae</taxon>
        <taxon>Cnephaeus</taxon>
    </lineage>
</organism>
<evidence type="ECO:0000313" key="4">
    <source>
        <dbReference type="Proteomes" id="UP001177744"/>
    </source>
</evidence>
<dbReference type="GO" id="GO:0006355">
    <property type="term" value="P:regulation of DNA-templated transcription"/>
    <property type="evidence" value="ECO:0007669"/>
    <property type="project" value="InterPro"/>
</dbReference>
<evidence type="ECO:0000256" key="1">
    <source>
        <dbReference type="SAM" id="MobiDB-lite"/>
    </source>
</evidence>
<reference evidence="3" key="1">
    <citation type="submission" date="2023-06" db="EMBL/GenBank/DDBJ databases">
        <title>Reference genome for the Northern bat (Eptesicus nilssonii), a most northern bat species.</title>
        <authorList>
            <person name="Laine V.N."/>
            <person name="Pulliainen A.T."/>
            <person name="Lilley T.M."/>
        </authorList>
    </citation>
    <scope>NUCLEOTIDE SEQUENCE</scope>
    <source>
        <strain evidence="3">BLF_Eptnil</strain>
        <tissue evidence="3">Kidney</tissue>
    </source>
</reference>
<dbReference type="SUPFAM" id="SSF109640">
    <property type="entry name" value="KRAB domain (Kruppel-associated box)"/>
    <property type="match status" value="1"/>
</dbReference>
<dbReference type="InterPro" id="IPR036051">
    <property type="entry name" value="KRAB_dom_sf"/>
</dbReference>
<dbReference type="PANTHER" id="PTHR23232:SF133">
    <property type="entry name" value="RIKEN CDNA 1700020N01 GENE"/>
    <property type="match status" value="1"/>
</dbReference>
<gene>
    <name evidence="3" type="ORF">QTO34_010011</name>
</gene>
<protein>
    <recommendedName>
        <fullName evidence="2">KRAB domain-containing protein</fullName>
    </recommendedName>
</protein>
<dbReference type="PROSITE" id="PS50805">
    <property type="entry name" value="KRAB"/>
    <property type="match status" value="1"/>
</dbReference>
<name>A0AA40HET5_CNENI</name>
<evidence type="ECO:0000259" key="2">
    <source>
        <dbReference type="PROSITE" id="PS50805"/>
    </source>
</evidence>
<keyword evidence="4" id="KW-1185">Reference proteome</keyword>
<sequence length="365" mass="38916">MALLRGSAEVGVTFEDIALYFSREEWSLLDEGQKQLYLNVMLENFELVSSLGKTLTLAGSGGAASPGLRGARPHRTWDPASPRPWGVWPYPDPGVCGLTRSRDPASPGPRGAWPHPDPGVCGLTRPGIQPHLDPGVRGLTWTPGRVASPGPRAHGLTRTRDPASPGPRGTRPRPDPGIRDLTRTRDPASPGSRGARPHLDLGSSHTLTQGRVASPGPRGAASPRPGTQRVLVFLIPIPVGQFSLSNSFSHFLKAPGRLLRNSLGGGLGKAPVCPVRGGRLVRGHCGGTRVCSGDQSPGECNWIREPAGPRLPDPNSHRSIPSQQFLRPLFWMVSALFSSYSFKIVVVGNNQASALCRHLGPPEDS</sequence>
<dbReference type="AlphaFoldDB" id="A0AA40HET5"/>
<feature type="region of interest" description="Disordered" evidence="1">
    <location>
        <begin position="98"/>
        <end position="224"/>
    </location>
</feature>
<dbReference type="PANTHER" id="PTHR23232">
    <property type="entry name" value="KRAB DOMAIN C2H2 ZINC FINGER"/>
    <property type="match status" value="1"/>
</dbReference>
<dbReference type="SMART" id="SM00349">
    <property type="entry name" value="KRAB"/>
    <property type="match status" value="1"/>
</dbReference>
<accession>A0AA40HET5</accession>
<proteinExistence type="predicted"/>
<feature type="compositionally biased region" description="Basic and acidic residues" evidence="1">
    <location>
        <begin position="172"/>
        <end position="186"/>
    </location>
</feature>
<dbReference type="Pfam" id="PF01352">
    <property type="entry name" value="KRAB"/>
    <property type="match status" value="1"/>
</dbReference>
<feature type="domain" description="KRAB" evidence="2">
    <location>
        <begin position="12"/>
        <end position="89"/>
    </location>
</feature>
<comment type="caution">
    <text evidence="3">The sequence shown here is derived from an EMBL/GenBank/DDBJ whole genome shotgun (WGS) entry which is preliminary data.</text>
</comment>
<evidence type="ECO:0000313" key="3">
    <source>
        <dbReference type="EMBL" id="KAK1329828.1"/>
    </source>
</evidence>